<comment type="caution">
    <text evidence="1">The sequence shown here is derived from an EMBL/GenBank/DDBJ whole genome shotgun (WGS) entry which is preliminary data.</text>
</comment>
<dbReference type="AlphaFoldDB" id="A0A9N8H9X7"/>
<protein>
    <submittedName>
        <fullName evidence="1">Uncharacterized protein</fullName>
    </submittedName>
</protein>
<dbReference type="Proteomes" id="UP001153069">
    <property type="component" value="Unassembled WGS sequence"/>
</dbReference>
<evidence type="ECO:0000313" key="2">
    <source>
        <dbReference type="Proteomes" id="UP001153069"/>
    </source>
</evidence>
<dbReference type="EMBL" id="CAICTM010000129">
    <property type="protein sequence ID" value="CAB9502198.1"/>
    <property type="molecule type" value="Genomic_DNA"/>
</dbReference>
<keyword evidence="2" id="KW-1185">Reference proteome</keyword>
<organism evidence="1 2">
    <name type="scientific">Seminavis robusta</name>
    <dbReference type="NCBI Taxonomy" id="568900"/>
    <lineage>
        <taxon>Eukaryota</taxon>
        <taxon>Sar</taxon>
        <taxon>Stramenopiles</taxon>
        <taxon>Ochrophyta</taxon>
        <taxon>Bacillariophyta</taxon>
        <taxon>Bacillariophyceae</taxon>
        <taxon>Bacillariophycidae</taxon>
        <taxon>Naviculales</taxon>
        <taxon>Naviculaceae</taxon>
        <taxon>Seminavis</taxon>
    </lineage>
</organism>
<reference evidence="1" key="1">
    <citation type="submission" date="2020-06" db="EMBL/GenBank/DDBJ databases">
        <authorList>
            <consortium name="Plant Systems Biology data submission"/>
        </authorList>
    </citation>
    <scope>NUCLEOTIDE SEQUENCE</scope>
    <source>
        <strain evidence="1">D6</strain>
    </source>
</reference>
<sequence>MRREKNHRLALQSPLSDYMYGNGVAGLPPSFSIGGSDTAAMFDCRPLDLSRKGTCDHPSTETLAGTEYRKHVPADYFHCRYSRLLASEMPAANVSSRIYN</sequence>
<evidence type="ECO:0000313" key="1">
    <source>
        <dbReference type="EMBL" id="CAB9502198.1"/>
    </source>
</evidence>
<gene>
    <name evidence="1" type="ORF">SEMRO_130_G061881.1</name>
</gene>
<name>A0A9N8H9X7_9STRA</name>
<proteinExistence type="predicted"/>
<accession>A0A9N8H9X7</accession>